<reference evidence="2" key="1">
    <citation type="submission" date="2019-08" db="EMBL/GenBank/DDBJ databases">
        <authorList>
            <person name="Kucharzyk K."/>
            <person name="Murdoch R.W."/>
            <person name="Higgins S."/>
            <person name="Loffler F."/>
        </authorList>
    </citation>
    <scope>NUCLEOTIDE SEQUENCE</scope>
</reference>
<dbReference type="PANTHER" id="PTHR42793">
    <property type="entry name" value="COA BINDING DOMAIN CONTAINING PROTEIN"/>
    <property type="match status" value="1"/>
</dbReference>
<dbReference type="InterPro" id="IPR003781">
    <property type="entry name" value="CoA-bd"/>
</dbReference>
<dbReference type="GO" id="GO:0005524">
    <property type="term" value="F:ATP binding"/>
    <property type="evidence" value="ECO:0007669"/>
    <property type="project" value="InterPro"/>
</dbReference>
<dbReference type="Gene3D" id="3.40.50.720">
    <property type="entry name" value="NAD(P)-binding Rossmann-like Domain"/>
    <property type="match status" value="1"/>
</dbReference>
<dbReference type="SUPFAM" id="SSF56059">
    <property type="entry name" value="Glutathione synthetase ATP-binding domain-like"/>
    <property type="match status" value="1"/>
</dbReference>
<dbReference type="SMART" id="SM00881">
    <property type="entry name" value="CoA_binding"/>
    <property type="match status" value="1"/>
</dbReference>
<dbReference type="PROSITE" id="PS50975">
    <property type="entry name" value="ATP_GRASP"/>
    <property type="match status" value="1"/>
</dbReference>
<dbReference type="Gene3D" id="3.30.1490.20">
    <property type="entry name" value="ATP-grasp fold, A domain"/>
    <property type="match status" value="1"/>
</dbReference>
<dbReference type="AlphaFoldDB" id="A0A644TZ15"/>
<evidence type="ECO:0000313" key="2">
    <source>
        <dbReference type="EMBL" id="MPL72215.1"/>
    </source>
</evidence>
<dbReference type="SUPFAM" id="SSF52210">
    <property type="entry name" value="Succinyl-CoA synthetase domains"/>
    <property type="match status" value="2"/>
</dbReference>
<dbReference type="Pfam" id="PF13380">
    <property type="entry name" value="CoA_binding_2"/>
    <property type="match status" value="1"/>
</dbReference>
<dbReference type="EC" id="2.3.1.-" evidence="2"/>
<dbReference type="GO" id="GO:0016746">
    <property type="term" value="F:acyltransferase activity"/>
    <property type="evidence" value="ECO:0007669"/>
    <property type="project" value="UniProtKB-KW"/>
</dbReference>
<feature type="domain" description="ATP-grasp" evidence="1">
    <location>
        <begin position="500"/>
        <end position="536"/>
    </location>
</feature>
<dbReference type="Gene3D" id="3.40.50.261">
    <property type="entry name" value="Succinyl-CoA synthetase domains"/>
    <property type="match status" value="2"/>
</dbReference>
<dbReference type="InterPro" id="IPR011761">
    <property type="entry name" value="ATP-grasp"/>
</dbReference>
<protein>
    <submittedName>
        <fullName evidence="2">Protein lysine acetyltransferase Pat</fullName>
        <ecNumber evidence="2">2.3.1.-</ecNumber>
    </submittedName>
</protein>
<organism evidence="2">
    <name type="scientific">bioreactor metagenome</name>
    <dbReference type="NCBI Taxonomy" id="1076179"/>
    <lineage>
        <taxon>unclassified sequences</taxon>
        <taxon>metagenomes</taxon>
        <taxon>ecological metagenomes</taxon>
    </lineage>
</organism>
<sequence length="697" mass="74335">MLNSIPFNDNNKFIFNMINQQLINPRSIVVIGGSNDTTKPGGKVLKNLLEHHFSGDVYVTNPKEDEIQGVKCYRNPEDLPDCDLAILAIAAKFCPDTVELLARKKNTRAFIILSAGFHEESEAGALLEQRIVDTINSVNGCLIGPNCIGVMNHHHTSVFTTPIPRLDPKGIDFISGSGATAVFIMESAMPKGLSFSSVYSVGNSAQMGVEEVLQYLDESFDPETSSKVKLLYVESINKPDLLLKHASSLIRKGCRIAAIKSGSSSAGSRAASSHTGALASSDSAVDALFRKAGIVRAYGREELTAVASVFMHKPLSGKNIAIITHAGGPAVMLTDALSNNGLEVPHIGSPELLAKLLPGSSVANPIDFLATGTAGNLGDIIDFCDNQFDNIDAMVVIFGSPGLTEVYDVYKLLDEKMKTCRKPIFPVLPSVINVKNEIEYFLSLGRINFPDEVVFGNALAKVYNTPAPAAPAEHPSLDITAIRRVVDEAVSGYLAPEKVQQLLDAAGIPRAGEAVVANREDAVVAAEKLGYPVVMKVVGPVHKSDVGGVVLNVKDAGTIGREFDRMISIEDTTAILLQPMLSGTQIFAGAKYEPKFGHMILCGLGGIFIEVLKDVQSSLSPVSAAEASEMIKSLKSYKIIQGVRGQEGVNETAFADAIARLSALCEAAPEIAEMDINPLLGNAKGVVAVDARVRIEK</sequence>
<comment type="caution">
    <text evidence="2">The sequence shown here is derived from an EMBL/GenBank/DDBJ whole genome shotgun (WGS) entry which is preliminary data.</text>
</comment>
<dbReference type="InterPro" id="IPR016102">
    <property type="entry name" value="Succinyl-CoA_synth-like"/>
</dbReference>
<name>A0A644TZ15_9ZZZZ</name>
<dbReference type="InterPro" id="IPR013815">
    <property type="entry name" value="ATP_grasp_subdomain_1"/>
</dbReference>
<proteinExistence type="predicted"/>
<dbReference type="PANTHER" id="PTHR42793:SF1">
    <property type="entry name" value="PEPTIDYL-LYSINE N-ACETYLTRANSFERASE PATZ"/>
    <property type="match status" value="1"/>
</dbReference>
<accession>A0A644TZ15</accession>
<keyword evidence="2" id="KW-0808">Transferase</keyword>
<dbReference type="EMBL" id="VSSQ01000064">
    <property type="protein sequence ID" value="MPL72215.1"/>
    <property type="molecule type" value="Genomic_DNA"/>
</dbReference>
<dbReference type="Gene3D" id="3.30.470.20">
    <property type="entry name" value="ATP-grasp fold, B domain"/>
    <property type="match status" value="1"/>
</dbReference>
<dbReference type="Pfam" id="PF13607">
    <property type="entry name" value="Succ_CoA_lig"/>
    <property type="match status" value="1"/>
</dbReference>
<gene>
    <name evidence="2" type="primary">pat_4</name>
    <name evidence="2" type="ORF">SDC9_17996</name>
</gene>
<evidence type="ECO:0000259" key="1">
    <source>
        <dbReference type="PROSITE" id="PS50975"/>
    </source>
</evidence>
<dbReference type="GO" id="GO:0046872">
    <property type="term" value="F:metal ion binding"/>
    <property type="evidence" value="ECO:0007669"/>
    <property type="project" value="InterPro"/>
</dbReference>
<dbReference type="SUPFAM" id="SSF51735">
    <property type="entry name" value="NAD(P)-binding Rossmann-fold domains"/>
    <property type="match status" value="1"/>
</dbReference>
<keyword evidence="2" id="KW-0012">Acyltransferase</keyword>
<dbReference type="InterPro" id="IPR032875">
    <property type="entry name" value="Succ_CoA_lig_flav_dom"/>
</dbReference>
<dbReference type="InterPro" id="IPR036291">
    <property type="entry name" value="NAD(P)-bd_dom_sf"/>
</dbReference>
<dbReference type="Pfam" id="PF13549">
    <property type="entry name" value="ATP-grasp_5"/>
    <property type="match status" value="1"/>
</dbReference>